<evidence type="ECO:0000313" key="3">
    <source>
        <dbReference type="EMBL" id="KAL2044092.1"/>
    </source>
</evidence>
<evidence type="ECO:0000256" key="2">
    <source>
        <dbReference type="ARBA" id="ARBA00023180"/>
    </source>
</evidence>
<comment type="caution">
    <text evidence="3">The sequence shown here is derived from an EMBL/GenBank/DDBJ whole genome shotgun (WGS) entry which is preliminary data.</text>
</comment>
<name>A0ABR4AE39_9LECA</name>
<keyword evidence="4" id="KW-1185">Reference proteome</keyword>
<dbReference type="PANTHER" id="PTHR10340">
    <property type="entry name" value="SPHINGOMYELIN PHOSPHODIESTERASE"/>
    <property type="match status" value="1"/>
</dbReference>
<evidence type="ECO:0000256" key="1">
    <source>
        <dbReference type="ARBA" id="ARBA00022801"/>
    </source>
</evidence>
<keyword evidence="2" id="KW-0325">Glycoprotein</keyword>
<dbReference type="Proteomes" id="UP001590951">
    <property type="component" value="Unassembled WGS sequence"/>
</dbReference>
<gene>
    <name evidence="3" type="ORF">ABVK25_012485</name>
</gene>
<dbReference type="PANTHER" id="PTHR10340:SF27">
    <property type="entry name" value="ACL091CP"/>
    <property type="match status" value="1"/>
</dbReference>
<sequence length="158" mass="17804">MNGNLRNTNAIDENKPLTMGFIGTSIIPLTGNNAGYQLYRVDSRTFEVMGIQTYFANVSESLTWISPFWEFEYDSRFRYNVNSTWPATSPLNVAFWNDVTYSMLSNQSLVETYNLLETKSSVVTKNCSTEACGAQKVCYIRSRSGGQGYACPYKDGPF</sequence>
<reference evidence="3 4" key="1">
    <citation type="submission" date="2024-09" db="EMBL/GenBank/DDBJ databases">
        <title>Rethinking Asexuality: The Enigmatic Case of Functional Sexual Genes in Lepraria (Stereocaulaceae).</title>
        <authorList>
            <person name="Doellman M."/>
            <person name="Sun Y."/>
            <person name="Barcenas-Pena A."/>
            <person name="Lumbsch H.T."/>
            <person name="Grewe F."/>
        </authorList>
    </citation>
    <scope>NUCLEOTIDE SEQUENCE [LARGE SCALE GENOMIC DNA]</scope>
    <source>
        <strain evidence="3 4">Grewe 0041</strain>
    </source>
</reference>
<proteinExistence type="predicted"/>
<evidence type="ECO:0000313" key="4">
    <source>
        <dbReference type="Proteomes" id="UP001590951"/>
    </source>
</evidence>
<dbReference type="EMBL" id="JBHFEH010000216">
    <property type="protein sequence ID" value="KAL2044092.1"/>
    <property type="molecule type" value="Genomic_DNA"/>
</dbReference>
<protein>
    <submittedName>
        <fullName evidence="3">Uncharacterized protein</fullName>
    </submittedName>
</protein>
<keyword evidence="1" id="KW-0378">Hydrolase</keyword>
<accession>A0ABR4AE39</accession>
<organism evidence="3 4">
    <name type="scientific">Lepraria finkii</name>
    <dbReference type="NCBI Taxonomy" id="1340010"/>
    <lineage>
        <taxon>Eukaryota</taxon>
        <taxon>Fungi</taxon>
        <taxon>Dikarya</taxon>
        <taxon>Ascomycota</taxon>
        <taxon>Pezizomycotina</taxon>
        <taxon>Lecanoromycetes</taxon>
        <taxon>OSLEUM clade</taxon>
        <taxon>Lecanoromycetidae</taxon>
        <taxon>Lecanorales</taxon>
        <taxon>Lecanorineae</taxon>
        <taxon>Stereocaulaceae</taxon>
        <taxon>Lepraria</taxon>
    </lineage>
</organism>